<keyword evidence="2" id="KW-0472">Membrane</keyword>
<feature type="region of interest" description="Disordered" evidence="1">
    <location>
        <begin position="219"/>
        <end position="254"/>
    </location>
</feature>
<dbReference type="AlphaFoldDB" id="A0A6A1WR58"/>
<evidence type="ECO:0000313" key="3">
    <source>
        <dbReference type="EMBL" id="KAB1227769.1"/>
    </source>
</evidence>
<keyword evidence="4" id="KW-1185">Reference proteome</keyword>
<feature type="transmembrane region" description="Helical" evidence="2">
    <location>
        <begin position="292"/>
        <end position="313"/>
    </location>
</feature>
<organism evidence="3 4">
    <name type="scientific">Morella rubra</name>
    <name type="common">Chinese bayberry</name>
    <dbReference type="NCBI Taxonomy" id="262757"/>
    <lineage>
        <taxon>Eukaryota</taxon>
        <taxon>Viridiplantae</taxon>
        <taxon>Streptophyta</taxon>
        <taxon>Embryophyta</taxon>
        <taxon>Tracheophyta</taxon>
        <taxon>Spermatophyta</taxon>
        <taxon>Magnoliopsida</taxon>
        <taxon>eudicotyledons</taxon>
        <taxon>Gunneridae</taxon>
        <taxon>Pentapetalae</taxon>
        <taxon>rosids</taxon>
        <taxon>fabids</taxon>
        <taxon>Fagales</taxon>
        <taxon>Myricaceae</taxon>
        <taxon>Morella</taxon>
    </lineage>
</organism>
<keyword evidence="2" id="KW-1133">Transmembrane helix</keyword>
<gene>
    <name evidence="3" type="ORF">CJ030_MR1G028916</name>
</gene>
<sequence>MGLPHGNDVAGRPDPFFCISALSKSLAFGGQRIERIEIVPDSDASIDAWPNNVFSSRWARGSKYLWILDAMMSPTESPGADGTLPVSVVNRPIRSSLEAGQDPPRIDETSTALSPTRRTPEDPEAGEVLARDPPTSTDVELLRIERIEIVPNSDASIDAVIAAPTLSLTVWPNNVFSSRWARGSKYLWDSGCYDEPTESPGADGTLPVSVVNRPIRSSLEAGQDPPRIDETSTALSPTRRTPEDPEAGEVLARDPPTSTDVELLMEAIKIFIVFLTIVMVLVIVLVPSNKHVKFAVVVLDLLSWVTTVIIYVAKILKKYS</sequence>
<evidence type="ECO:0000256" key="1">
    <source>
        <dbReference type="SAM" id="MobiDB-lite"/>
    </source>
</evidence>
<feature type="transmembrane region" description="Helical" evidence="2">
    <location>
        <begin position="267"/>
        <end position="286"/>
    </location>
</feature>
<accession>A0A6A1WR58</accession>
<feature type="region of interest" description="Disordered" evidence="1">
    <location>
        <begin position="95"/>
        <end position="136"/>
    </location>
</feature>
<evidence type="ECO:0000256" key="2">
    <source>
        <dbReference type="SAM" id="Phobius"/>
    </source>
</evidence>
<comment type="caution">
    <text evidence="3">The sequence shown here is derived from an EMBL/GenBank/DDBJ whole genome shotgun (WGS) entry which is preliminary data.</text>
</comment>
<dbReference type="EMBL" id="RXIC02000019">
    <property type="protein sequence ID" value="KAB1227769.1"/>
    <property type="molecule type" value="Genomic_DNA"/>
</dbReference>
<name>A0A6A1WR58_9ROSI</name>
<keyword evidence="2" id="KW-0812">Transmembrane</keyword>
<evidence type="ECO:0000313" key="4">
    <source>
        <dbReference type="Proteomes" id="UP000516437"/>
    </source>
</evidence>
<reference evidence="3 4" key="1">
    <citation type="journal article" date="2019" name="Plant Biotechnol. J.">
        <title>The red bayberry genome and genetic basis of sex determination.</title>
        <authorList>
            <person name="Jia H.M."/>
            <person name="Jia H.J."/>
            <person name="Cai Q.L."/>
            <person name="Wang Y."/>
            <person name="Zhao H.B."/>
            <person name="Yang W.F."/>
            <person name="Wang G.Y."/>
            <person name="Li Y.H."/>
            <person name="Zhan D.L."/>
            <person name="Shen Y.T."/>
            <person name="Niu Q.F."/>
            <person name="Chang L."/>
            <person name="Qiu J."/>
            <person name="Zhao L."/>
            <person name="Xie H.B."/>
            <person name="Fu W.Y."/>
            <person name="Jin J."/>
            <person name="Li X.W."/>
            <person name="Jiao Y."/>
            <person name="Zhou C.C."/>
            <person name="Tu T."/>
            <person name="Chai C.Y."/>
            <person name="Gao J.L."/>
            <person name="Fan L.J."/>
            <person name="van de Weg E."/>
            <person name="Wang J.Y."/>
            <person name="Gao Z.S."/>
        </authorList>
    </citation>
    <scope>NUCLEOTIDE SEQUENCE [LARGE SCALE GENOMIC DNA]</scope>
    <source>
        <tissue evidence="3">Leaves</tissue>
    </source>
</reference>
<protein>
    <submittedName>
        <fullName evidence="3">Uncharacterized protein</fullName>
    </submittedName>
</protein>
<dbReference type="Proteomes" id="UP000516437">
    <property type="component" value="Chromosome 1"/>
</dbReference>
<proteinExistence type="predicted"/>